<keyword evidence="3" id="KW-0732">Signal</keyword>
<proteinExistence type="predicted"/>
<dbReference type="PANTHER" id="PTHR47245:SF1">
    <property type="entry name" value="FOLDASE PROTEIN PRSA"/>
    <property type="match status" value="1"/>
</dbReference>
<evidence type="ECO:0000256" key="1">
    <source>
        <dbReference type="ARBA" id="ARBA00000971"/>
    </source>
</evidence>
<dbReference type="InterPro" id="IPR050245">
    <property type="entry name" value="PrsA_foldase"/>
</dbReference>
<dbReference type="Proteomes" id="UP001596990">
    <property type="component" value="Unassembled WGS sequence"/>
</dbReference>
<dbReference type="RefSeq" id="WP_386064157.1">
    <property type="nucleotide sequence ID" value="NZ_JBHTKL010000007.1"/>
</dbReference>
<dbReference type="PROSITE" id="PS01096">
    <property type="entry name" value="PPIC_PPIASE_1"/>
    <property type="match status" value="1"/>
</dbReference>
<sequence>MNRKVLWGLVSLLVITNLLTLYFWSGERSTSPKSSKLQDMEVVEASDEVNEPVALINGEEVSYVDWVSSLKQTYGKKTLEDMVNKQLVFQLAEEHDLTLEPKLIDRELHSMETMQGVSGKEELEQKQEQWRKDIEYQLYLEEILTRDVEIAEEDIKKYFEKHKDDYTFSKTYQLSQIVVNNKKEADKVYKELEEGSDFSVLAREYSDETSSGEFGGYLGYYSENTTFLDNAYFNAAEKLEEGQYSQPFEAPGGYVVIYLHRTLPEVTFTYDELKAHIRRELALGHISGVATADMLWEQADIDWIYGE</sequence>
<keyword evidence="7" id="KW-0472">Membrane</keyword>
<evidence type="ECO:0000256" key="6">
    <source>
        <dbReference type="PROSITE-ProRule" id="PRU00278"/>
    </source>
</evidence>
<keyword evidence="5 6" id="KW-0413">Isomerase</keyword>
<dbReference type="SUPFAM" id="SSF54534">
    <property type="entry name" value="FKBP-like"/>
    <property type="match status" value="1"/>
</dbReference>
<comment type="caution">
    <text evidence="9">The sequence shown here is derived from an EMBL/GenBank/DDBJ whole genome shotgun (WGS) entry which is preliminary data.</text>
</comment>
<dbReference type="InterPro" id="IPR000297">
    <property type="entry name" value="PPIase_PpiC"/>
</dbReference>
<keyword evidence="10" id="KW-1185">Reference proteome</keyword>
<evidence type="ECO:0000313" key="9">
    <source>
        <dbReference type="EMBL" id="MFD1021165.1"/>
    </source>
</evidence>
<dbReference type="EMBL" id="JBHTKL010000007">
    <property type="protein sequence ID" value="MFD1021165.1"/>
    <property type="molecule type" value="Genomic_DNA"/>
</dbReference>
<feature type="domain" description="PpiC" evidence="8">
    <location>
        <begin position="169"/>
        <end position="261"/>
    </location>
</feature>
<dbReference type="EC" id="5.2.1.8" evidence="2"/>
<keyword evidence="7" id="KW-0812">Transmembrane</keyword>
<dbReference type="Gene3D" id="1.10.4030.10">
    <property type="entry name" value="Porin chaperone SurA, peptide-binding domain"/>
    <property type="match status" value="1"/>
</dbReference>
<dbReference type="Gene3D" id="3.10.50.40">
    <property type="match status" value="1"/>
</dbReference>
<evidence type="ECO:0000256" key="3">
    <source>
        <dbReference type="ARBA" id="ARBA00022729"/>
    </source>
</evidence>
<comment type="catalytic activity">
    <reaction evidence="1">
        <text>[protein]-peptidylproline (omega=180) = [protein]-peptidylproline (omega=0)</text>
        <dbReference type="Rhea" id="RHEA:16237"/>
        <dbReference type="Rhea" id="RHEA-COMP:10747"/>
        <dbReference type="Rhea" id="RHEA-COMP:10748"/>
        <dbReference type="ChEBI" id="CHEBI:83833"/>
        <dbReference type="ChEBI" id="CHEBI:83834"/>
        <dbReference type="EC" id="5.2.1.8"/>
    </reaction>
</comment>
<name>A0ABW3L594_9BACI</name>
<keyword evidence="4 6" id="KW-0697">Rotamase</keyword>
<keyword evidence="7" id="KW-1133">Transmembrane helix</keyword>
<evidence type="ECO:0000259" key="8">
    <source>
        <dbReference type="PROSITE" id="PS50198"/>
    </source>
</evidence>
<gene>
    <name evidence="9" type="ORF">ACFQ2J_18405</name>
</gene>
<dbReference type="PROSITE" id="PS50198">
    <property type="entry name" value="PPIC_PPIASE_2"/>
    <property type="match status" value="1"/>
</dbReference>
<dbReference type="GO" id="GO:0016853">
    <property type="term" value="F:isomerase activity"/>
    <property type="evidence" value="ECO:0007669"/>
    <property type="project" value="UniProtKB-KW"/>
</dbReference>
<evidence type="ECO:0000256" key="5">
    <source>
        <dbReference type="ARBA" id="ARBA00023235"/>
    </source>
</evidence>
<dbReference type="Pfam" id="PF13145">
    <property type="entry name" value="Rotamase_2"/>
    <property type="match status" value="1"/>
</dbReference>
<dbReference type="InterPro" id="IPR023058">
    <property type="entry name" value="PPIase_PpiC_CS"/>
</dbReference>
<evidence type="ECO:0000256" key="2">
    <source>
        <dbReference type="ARBA" id="ARBA00013194"/>
    </source>
</evidence>
<feature type="transmembrane region" description="Helical" evidence="7">
    <location>
        <begin position="6"/>
        <end position="24"/>
    </location>
</feature>
<organism evidence="9 10">
    <name type="scientific">Thalassobacillus hwangdonensis</name>
    <dbReference type="NCBI Taxonomy" id="546108"/>
    <lineage>
        <taxon>Bacteria</taxon>
        <taxon>Bacillati</taxon>
        <taxon>Bacillota</taxon>
        <taxon>Bacilli</taxon>
        <taxon>Bacillales</taxon>
        <taxon>Bacillaceae</taxon>
        <taxon>Thalassobacillus</taxon>
    </lineage>
</organism>
<accession>A0ABW3L594</accession>
<evidence type="ECO:0000256" key="4">
    <source>
        <dbReference type="ARBA" id="ARBA00023110"/>
    </source>
</evidence>
<evidence type="ECO:0000313" key="10">
    <source>
        <dbReference type="Proteomes" id="UP001596990"/>
    </source>
</evidence>
<dbReference type="PANTHER" id="PTHR47245">
    <property type="entry name" value="PEPTIDYLPROLYL ISOMERASE"/>
    <property type="match status" value="1"/>
</dbReference>
<dbReference type="InterPro" id="IPR046357">
    <property type="entry name" value="PPIase_dom_sf"/>
</dbReference>
<evidence type="ECO:0000256" key="7">
    <source>
        <dbReference type="SAM" id="Phobius"/>
    </source>
</evidence>
<reference evidence="10" key="1">
    <citation type="journal article" date="2019" name="Int. J. Syst. Evol. Microbiol.">
        <title>The Global Catalogue of Microorganisms (GCM) 10K type strain sequencing project: providing services to taxonomists for standard genome sequencing and annotation.</title>
        <authorList>
            <consortium name="The Broad Institute Genomics Platform"/>
            <consortium name="The Broad Institute Genome Sequencing Center for Infectious Disease"/>
            <person name="Wu L."/>
            <person name="Ma J."/>
        </authorList>
    </citation>
    <scope>NUCLEOTIDE SEQUENCE [LARGE SCALE GENOMIC DNA]</scope>
    <source>
        <strain evidence="10">CCUG 56607</strain>
    </source>
</reference>
<protein>
    <recommendedName>
        <fullName evidence="2">peptidylprolyl isomerase</fullName>
        <ecNumber evidence="2">5.2.1.8</ecNumber>
    </recommendedName>
</protein>